<protein>
    <submittedName>
        <fullName evidence="2">NAD(P)H-binding protein</fullName>
    </submittedName>
</protein>
<feature type="domain" description="NmrA-like" evidence="1">
    <location>
        <begin position="9"/>
        <end position="245"/>
    </location>
</feature>
<dbReference type="InterPro" id="IPR008030">
    <property type="entry name" value="NmrA-like"/>
</dbReference>
<keyword evidence="3" id="KW-1185">Reference proteome</keyword>
<dbReference type="PANTHER" id="PTHR43162:SF1">
    <property type="entry name" value="PRESTALK A DIFFERENTIATION PROTEIN A"/>
    <property type="match status" value="1"/>
</dbReference>
<dbReference type="InterPro" id="IPR036291">
    <property type="entry name" value="NAD(P)-bd_dom_sf"/>
</dbReference>
<name>A0ABW2D6M3_9ACTN</name>
<dbReference type="RefSeq" id="WP_382349973.1">
    <property type="nucleotide sequence ID" value="NZ_JBHMBP010000002.1"/>
</dbReference>
<sequence length="282" mass="29961">MSGNESGYLVAGATGNVGAEVVRALAARGLRVKALVRDAGRAALPDGVEAAVGDLDRPESLEPWLGGVAGAFLLPGFADMPGVYERLRGAGVERVVQLSGSSTEVGSPENAVTAMMIGSEAAARESGLRWTVLRPSGFMSNTLRWLPQLREGDVVRAPWGDVPVACIDAADIAAVAAAALTGDGHDGQVYRLSGPRAMVPAEQVAVLGEVLGRPLRFEGLTLEETRAELEATMPEKYVRAFWEFYADGVLDESVVFPDVERVTGRPPRTFEEWARAHSEDFA</sequence>
<gene>
    <name evidence="2" type="ORF">ACFQS3_11350</name>
</gene>
<dbReference type="InterPro" id="IPR051604">
    <property type="entry name" value="Ergot_Alk_Oxidoreductase"/>
</dbReference>
<evidence type="ECO:0000313" key="3">
    <source>
        <dbReference type="Proteomes" id="UP001596470"/>
    </source>
</evidence>
<dbReference type="PANTHER" id="PTHR43162">
    <property type="match status" value="1"/>
</dbReference>
<evidence type="ECO:0000313" key="2">
    <source>
        <dbReference type="EMBL" id="MFC6957791.1"/>
    </source>
</evidence>
<dbReference type="EMBL" id="JBHSYS010000002">
    <property type="protein sequence ID" value="MFC6957791.1"/>
    <property type="molecule type" value="Genomic_DNA"/>
</dbReference>
<dbReference type="Gene3D" id="3.40.50.720">
    <property type="entry name" value="NAD(P)-binding Rossmann-like Domain"/>
    <property type="match status" value="1"/>
</dbReference>
<dbReference type="Pfam" id="PF05368">
    <property type="entry name" value="NmrA"/>
    <property type="match status" value="1"/>
</dbReference>
<comment type="caution">
    <text evidence="2">The sequence shown here is derived from an EMBL/GenBank/DDBJ whole genome shotgun (WGS) entry which is preliminary data.</text>
</comment>
<dbReference type="Proteomes" id="UP001596470">
    <property type="component" value="Unassembled WGS sequence"/>
</dbReference>
<accession>A0ABW2D6M3</accession>
<proteinExistence type="predicted"/>
<dbReference type="Gene3D" id="3.90.25.10">
    <property type="entry name" value="UDP-galactose 4-epimerase, domain 1"/>
    <property type="match status" value="1"/>
</dbReference>
<evidence type="ECO:0000259" key="1">
    <source>
        <dbReference type="Pfam" id="PF05368"/>
    </source>
</evidence>
<dbReference type="SUPFAM" id="SSF51735">
    <property type="entry name" value="NAD(P)-binding Rossmann-fold domains"/>
    <property type="match status" value="1"/>
</dbReference>
<reference evidence="3" key="1">
    <citation type="journal article" date="2019" name="Int. J. Syst. Evol. Microbiol.">
        <title>The Global Catalogue of Microorganisms (GCM) 10K type strain sequencing project: providing services to taxonomists for standard genome sequencing and annotation.</title>
        <authorList>
            <consortium name="The Broad Institute Genomics Platform"/>
            <consortium name="The Broad Institute Genome Sequencing Center for Infectious Disease"/>
            <person name="Wu L."/>
            <person name="Ma J."/>
        </authorList>
    </citation>
    <scope>NUCLEOTIDE SEQUENCE [LARGE SCALE GENOMIC DNA]</scope>
    <source>
        <strain evidence="3">KACC 12634</strain>
    </source>
</reference>
<organism evidence="2 3">
    <name type="scientific">Glycomyces mayteni</name>
    <dbReference type="NCBI Taxonomy" id="543887"/>
    <lineage>
        <taxon>Bacteria</taxon>
        <taxon>Bacillati</taxon>
        <taxon>Actinomycetota</taxon>
        <taxon>Actinomycetes</taxon>
        <taxon>Glycomycetales</taxon>
        <taxon>Glycomycetaceae</taxon>
        <taxon>Glycomyces</taxon>
    </lineage>
</organism>